<dbReference type="EMBL" id="JANEYF010000298">
    <property type="protein sequence ID" value="KAJ8970829.1"/>
    <property type="molecule type" value="Genomic_DNA"/>
</dbReference>
<sequence>MSEVEVRELKAKRGTTKSKLTRLNKYFQALDRENLNNEVINSLQLRLDKTEPLWDEFNELQSNIEVLDPLGDNDAEREQFENSYFAIVGSIKALIQKFELNNEEASGVDSSHGSVRSSNKNNKNNFARESLVKLPP</sequence>
<dbReference type="Proteomes" id="UP001162156">
    <property type="component" value="Unassembled WGS sequence"/>
</dbReference>
<evidence type="ECO:0000313" key="3">
    <source>
        <dbReference type="Proteomes" id="UP001162156"/>
    </source>
</evidence>
<accession>A0AAV8ZW76</accession>
<proteinExistence type="predicted"/>
<dbReference type="AlphaFoldDB" id="A0AAV8ZW76"/>
<organism evidence="2 3">
    <name type="scientific">Rhamnusium bicolor</name>
    <dbReference type="NCBI Taxonomy" id="1586634"/>
    <lineage>
        <taxon>Eukaryota</taxon>
        <taxon>Metazoa</taxon>
        <taxon>Ecdysozoa</taxon>
        <taxon>Arthropoda</taxon>
        <taxon>Hexapoda</taxon>
        <taxon>Insecta</taxon>
        <taxon>Pterygota</taxon>
        <taxon>Neoptera</taxon>
        <taxon>Endopterygota</taxon>
        <taxon>Coleoptera</taxon>
        <taxon>Polyphaga</taxon>
        <taxon>Cucujiformia</taxon>
        <taxon>Chrysomeloidea</taxon>
        <taxon>Cerambycidae</taxon>
        <taxon>Lepturinae</taxon>
        <taxon>Rhagiini</taxon>
        <taxon>Rhamnusium</taxon>
    </lineage>
</organism>
<comment type="caution">
    <text evidence="2">The sequence shown here is derived from an EMBL/GenBank/DDBJ whole genome shotgun (WGS) entry which is preliminary data.</text>
</comment>
<protein>
    <submittedName>
        <fullName evidence="2">Uncharacterized protein</fullName>
    </submittedName>
</protein>
<keyword evidence="3" id="KW-1185">Reference proteome</keyword>
<gene>
    <name evidence="2" type="ORF">NQ314_001010</name>
</gene>
<feature type="region of interest" description="Disordered" evidence="1">
    <location>
        <begin position="105"/>
        <end position="136"/>
    </location>
</feature>
<evidence type="ECO:0000313" key="2">
    <source>
        <dbReference type="EMBL" id="KAJ8970829.1"/>
    </source>
</evidence>
<evidence type="ECO:0000256" key="1">
    <source>
        <dbReference type="SAM" id="MobiDB-lite"/>
    </source>
</evidence>
<name>A0AAV8ZW76_9CUCU</name>
<reference evidence="2" key="1">
    <citation type="journal article" date="2023" name="Insect Mol. Biol.">
        <title>Genome sequencing provides insights into the evolution of gene families encoding plant cell wall-degrading enzymes in longhorned beetles.</title>
        <authorList>
            <person name="Shin N.R."/>
            <person name="Okamura Y."/>
            <person name="Kirsch R."/>
            <person name="Pauchet Y."/>
        </authorList>
    </citation>
    <scope>NUCLEOTIDE SEQUENCE</scope>
    <source>
        <strain evidence="2">RBIC_L_NR</strain>
    </source>
</reference>